<protein>
    <recommendedName>
        <fullName evidence="4">ShKT domain-containing protein</fullName>
    </recommendedName>
</protein>
<keyword evidence="1" id="KW-1015">Disulfide bond</keyword>
<dbReference type="InterPro" id="IPR014044">
    <property type="entry name" value="CAP_dom"/>
</dbReference>
<comment type="caution">
    <text evidence="5">The sequence shown here is derived from an EMBL/GenBank/DDBJ whole genome shotgun (WGS) entry which is preliminary data.</text>
</comment>
<name>A0AAE0YR13_9GAST</name>
<reference evidence="5" key="1">
    <citation type="journal article" date="2023" name="G3 (Bethesda)">
        <title>A reference genome for the long-term kleptoplast-retaining sea slug Elysia crispata morphotype clarki.</title>
        <authorList>
            <person name="Eastman K.E."/>
            <person name="Pendleton A.L."/>
            <person name="Shaikh M.A."/>
            <person name="Suttiyut T."/>
            <person name="Ogas R."/>
            <person name="Tomko P."/>
            <person name="Gavelis G."/>
            <person name="Widhalm J.R."/>
            <person name="Wisecaver J.H."/>
        </authorList>
    </citation>
    <scope>NUCLEOTIDE SEQUENCE</scope>
    <source>
        <strain evidence="5">ECLA1</strain>
    </source>
</reference>
<feature type="domain" description="ShKT" evidence="4">
    <location>
        <begin position="343"/>
        <end position="377"/>
    </location>
</feature>
<keyword evidence="3" id="KW-1133">Transmembrane helix</keyword>
<keyword evidence="6" id="KW-1185">Reference proteome</keyword>
<dbReference type="AlphaFoldDB" id="A0AAE0YR13"/>
<evidence type="ECO:0000256" key="2">
    <source>
        <dbReference type="SAM" id="MobiDB-lite"/>
    </source>
</evidence>
<evidence type="ECO:0000259" key="4">
    <source>
        <dbReference type="PROSITE" id="PS51670"/>
    </source>
</evidence>
<dbReference type="InterPro" id="IPR035940">
    <property type="entry name" value="CAP_sf"/>
</dbReference>
<proteinExistence type="predicted"/>
<evidence type="ECO:0000313" key="5">
    <source>
        <dbReference type="EMBL" id="KAK3754197.1"/>
    </source>
</evidence>
<dbReference type="Gene3D" id="3.40.33.10">
    <property type="entry name" value="CAP"/>
    <property type="match status" value="1"/>
</dbReference>
<evidence type="ECO:0000256" key="3">
    <source>
        <dbReference type="SAM" id="Phobius"/>
    </source>
</evidence>
<organism evidence="5 6">
    <name type="scientific">Elysia crispata</name>
    <name type="common">lettuce slug</name>
    <dbReference type="NCBI Taxonomy" id="231223"/>
    <lineage>
        <taxon>Eukaryota</taxon>
        <taxon>Metazoa</taxon>
        <taxon>Spiralia</taxon>
        <taxon>Lophotrochozoa</taxon>
        <taxon>Mollusca</taxon>
        <taxon>Gastropoda</taxon>
        <taxon>Heterobranchia</taxon>
        <taxon>Euthyneura</taxon>
        <taxon>Panpulmonata</taxon>
        <taxon>Sacoglossa</taxon>
        <taxon>Placobranchoidea</taxon>
        <taxon>Plakobranchidae</taxon>
        <taxon>Elysia</taxon>
    </lineage>
</organism>
<dbReference type="PANTHER" id="PTHR10334">
    <property type="entry name" value="CYSTEINE-RICH SECRETORY PROTEIN-RELATED"/>
    <property type="match status" value="1"/>
</dbReference>
<feature type="compositionally biased region" description="Low complexity" evidence="2">
    <location>
        <begin position="325"/>
        <end position="340"/>
    </location>
</feature>
<dbReference type="InterPro" id="IPR003582">
    <property type="entry name" value="ShKT_dom"/>
</dbReference>
<dbReference type="InterPro" id="IPR001283">
    <property type="entry name" value="CRISP-related"/>
</dbReference>
<evidence type="ECO:0000313" key="6">
    <source>
        <dbReference type="Proteomes" id="UP001283361"/>
    </source>
</evidence>
<dbReference type="Pfam" id="PF01549">
    <property type="entry name" value="ShK"/>
    <property type="match status" value="3"/>
</dbReference>
<dbReference type="SMART" id="SM00254">
    <property type="entry name" value="ShKT"/>
    <property type="match status" value="3"/>
</dbReference>
<feature type="region of interest" description="Disordered" evidence="2">
    <location>
        <begin position="254"/>
        <end position="340"/>
    </location>
</feature>
<keyword evidence="3" id="KW-0472">Membrane</keyword>
<feature type="transmembrane region" description="Helical" evidence="3">
    <location>
        <begin position="20"/>
        <end position="39"/>
    </location>
</feature>
<dbReference type="SUPFAM" id="SSF55797">
    <property type="entry name" value="PR-1-like"/>
    <property type="match status" value="1"/>
</dbReference>
<feature type="compositionally biased region" description="Low complexity" evidence="2">
    <location>
        <begin position="275"/>
        <end position="289"/>
    </location>
</feature>
<dbReference type="CDD" id="cd05380">
    <property type="entry name" value="CAP_euk"/>
    <property type="match status" value="1"/>
</dbReference>
<dbReference type="SMART" id="SM00198">
    <property type="entry name" value="SCP"/>
    <property type="match status" value="1"/>
</dbReference>
<dbReference type="PRINTS" id="PR00837">
    <property type="entry name" value="V5TPXLIKE"/>
</dbReference>
<feature type="disulfide bond" evidence="1">
    <location>
        <begin position="216"/>
        <end position="250"/>
    </location>
</feature>
<sequence length="423" mass="45965">MCNYSCLSQEDFKVRTMFRAAVLPLTLLVGFAIWAVTALESEWNQAARDHIVDVHNDYRKNEGGCQMDKIEYDMGLEAQAKKWAEGCVFEHEMVKGRGENLAYSTSSDPENDMITSAAKGWFDEKYDYSRGQPGCQMSCHYTQLVWDNTNKVGCYSTRCPNLGMTTVTNAWYFVCFYTPMGNMVGEDPYELSCETPCRNGQTEEDGLCVGEAIIPCVDEEDNCAAWQKMGECENNPDFMEMNCRKSCKICTSETDETAEEGTDTGESTEEGSETGGSTEEGPETGGSTEEGPETGGSTEGGSETGGSTEGGSETGGSTEGGSETGGSTEEGAQTGEGSESVECKDDNEHCFAWAATNQCHVNPGYMLVKCKKSCGVCKGDDTAVPEEECVDKNASCEEWAAHNHCKINPGYMYIDCKKSCGLC</sequence>
<dbReference type="Pfam" id="PF00188">
    <property type="entry name" value="CAP"/>
    <property type="match status" value="1"/>
</dbReference>
<dbReference type="Gene3D" id="1.10.10.1940">
    <property type="match status" value="3"/>
</dbReference>
<dbReference type="EMBL" id="JAWDGP010005685">
    <property type="protein sequence ID" value="KAK3754197.1"/>
    <property type="molecule type" value="Genomic_DNA"/>
</dbReference>
<feature type="domain" description="ShKT" evidence="4">
    <location>
        <begin position="216"/>
        <end position="250"/>
    </location>
</feature>
<comment type="caution">
    <text evidence="1">Lacks conserved residue(s) required for the propagation of feature annotation.</text>
</comment>
<gene>
    <name evidence="5" type="ORF">RRG08_028162</name>
</gene>
<feature type="disulfide bond" evidence="1">
    <location>
        <begin position="389"/>
        <end position="423"/>
    </location>
</feature>
<evidence type="ECO:0000256" key="1">
    <source>
        <dbReference type="PROSITE-ProRule" id="PRU01005"/>
    </source>
</evidence>
<feature type="compositionally biased region" description="Acidic residues" evidence="2">
    <location>
        <begin position="254"/>
        <end position="272"/>
    </location>
</feature>
<feature type="compositionally biased region" description="Gly residues" evidence="2">
    <location>
        <begin position="293"/>
        <end position="324"/>
    </location>
</feature>
<accession>A0AAE0YR13</accession>
<feature type="domain" description="ShKT" evidence="4">
    <location>
        <begin position="389"/>
        <end position="423"/>
    </location>
</feature>
<feature type="disulfide bond" evidence="1">
    <location>
        <begin position="343"/>
        <end position="377"/>
    </location>
</feature>
<dbReference type="Proteomes" id="UP001283361">
    <property type="component" value="Unassembled WGS sequence"/>
</dbReference>
<keyword evidence="3" id="KW-0812">Transmembrane</keyword>
<dbReference type="PROSITE" id="PS51670">
    <property type="entry name" value="SHKT"/>
    <property type="match status" value="3"/>
</dbReference>